<evidence type="ECO:0000256" key="1">
    <source>
        <dbReference type="SAM" id="MobiDB-lite"/>
    </source>
</evidence>
<keyword evidence="3" id="KW-1185">Reference proteome</keyword>
<dbReference type="EMBL" id="BRXW01000100">
    <property type="protein sequence ID" value="GMI06467.1"/>
    <property type="molecule type" value="Genomic_DNA"/>
</dbReference>
<evidence type="ECO:0000313" key="2">
    <source>
        <dbReference type="EMBL" id="GMI06467.1"/>
    </source>
</evidence>
<evidence type="ECO:0000313" key="3">
    <source>
        <dbReference type="Proteomes" id="UP001165122"/>
    </source>
</evidence>
<dbReference type="Proteomes" id="UP001165122">
    <property type="component" value="Unassembled WGS sequence"/>
</dbReference>
<protein>
    <submittedName>
        <fullName evidence="2">Uncharacterized protein</fullName>
    </submittedName>
</protein>
<dbReference type="AlphaFoldDB" id="A0A9W7CAS8"/>
<proteinExistence type="predicted"/>
<sequence>MSKSVESESNDCCETSKASRKRGGEDEEKEDGYGKIEGAMANSTITTTVSAAPATSNQFMHTPEFRRHFIDFVQCANVDGIEVYD</sequence>
<gene>
    <name evidence="2" type="ORF">TrLO_g11802</name>
</gene>
<accession>A0A9W7CAS8</accession>
<reference evidence="3" key="1">
    <citation type="journal article" date="2023" name="Commun. Biol.">
        <title>Genome analysis of Parmales, the sister group of diatoms, reveals the evolutionary specialization of diatoms from phago-mixotrophs to photoautotrophs.</title>
        <authorList>
            <person name="Ban H."/>
            <person name="Sato S."/>
            <person name="Yoshikawa S."/>
            <person name="Yamada K."/>
            <person name="Nakamura Y."/>
            <person name="Ichinomiya M."/>
            <person name="Sato N."/>
            <person name="Blanc-Mathieu R."/>
            <person name="Endo H."/>
            <person name="Kuwata A."/>
            <person name="Ogata H."/>
        </authorList>
    </citation>
    <scope>NUCLEOTIDE SEQUENCE [LARGE SCALE GENOMIC DNA]</scope>
    <source>
        <strain evidence="3">NIES 3700</strain>
    </source>
</reference>
<feature type="region of interest" description="Disordered" evidence="1">
    <location>
        <begin position="1"/>
        <end position="37"/>
    </location>
</feature>
<comment type="caution">
    <text evidence="2">The sequence shown here is derived from an EMBL/GenBank/DDBJ whole genome shotgun (WGS) entry which is preliminary data.</text>
</comment>
<organism evidence="2 3">
    <name type="scientific">Triparma laevis f. longispina</name>
    <dbReference type="NCBI Taxonomy" id="1714387"/>
    <lineage>
        <taxon>Eukaryota</taxon>
        <taxon>Sar</taxon>
        <taxon>Stramenopiles</taxon>
        <taxon>Ochrophyta</taxon>
        <taxon>Bolidophyceae</taxon>
        <taxon>Parmales</taxon>
        <taxon>Triparmaceae</taxon>
        <taxon>Triparma</taxon>
    </lineage>
</organism>
<name>A0A9W7CAS8_9STRA</name>